<dbReference type="GO" id="GO:0004347">
    <property type="term" value="F:glucose-6-phosphate isomerase activity"/>
    <property type="evidence" value="ECO:0007669"/>
    <property type="project" value="UniProtKB-EC"/>
</dbReference>
<comment type="similarity">
    <text evidence="4">Belongs to the GPI family.</text>
</comment>
<dbReference type="GO" id="GO:0005829">
    <property type="term" value="C:cytosol"/>
    <property type="evidence" value="ECO:0007669"/>
    <property type="project" value="TreeGrafter"/>
</dbReference>
<evidence type="ECO:0000313" key="6">
    <source>
        <dbReference type="Proteomes" id="UP000199375"/>
    </source>
</evidence>
<evidence type="ECO:0000256" key="2">
    <source>
        <dbReference type="ARBA" id="ARBA00023152"/>
    </source>
</evidence>
<dbReference type="EMBL" id="FMCW01000010">
    <property type="protein sequence ID" value="SCE85249.1"/>
    <property type="molecule type" value="Genomic_DNA"/>
</dbReference>
<accession>A0A1C4VNA0</accession>
<keyword evidence="1 4" id="KW-0312">Gluconeogenesis</keyword>
<dbReference type="UniPathway" id="UPA00109">
    <property type="reaction ID" value="UER00181"/>
</dbReference>
<reference evidence="5 6" key="1">
    <citation type="submission" date="2016-06" db="EMBL/GenBank/DDBJ databases">
        <authorList>
            <person name="Kjaerup R.B."/>
            <person name="Dalgaard T.S."/>
            <person name="Juul-Madsen H.R."/>
        </authorList>
    </citation>
    <scope>NUCLEOTIDE SEQUENCE [LARGE SCALE GENOMIC DNA]</scope>
    <source>
        <strain evidence="5 6">DSM 45626</strain>
    </source>
</reference>
<keyword evidence="2 4" id="KW-0324">Glycolysis</keyword>
<dbReference type="AlphaFoldDB" id="A0A1C4VNA0"/>
<dbReference type="GO" id="GO:0006096">
    <property type="term" value="P:glycolytic process"/>
    <property type="evidence" value="ECO:0007669"/>
    <property type="project" value="UniProtKB-UniPathway"/>
</dbReference>
<proteinExistence type="inferred from homology"/>
<dbReference type="Gene3D" id="3.40.50.10490">
    <property type="entry name" value="Glucose-6-phosphate isomerase like protein, domain 1"/>
    <property type="match status" value="2"/>
</dbReference>
<evidence type="ECO:0000256" key="1">
    <source>
        <dbReference type="ARBA" id="ARBA00022432"/>
    </source>
</evidence>
<protein>
    <recommendedName>
        <fullName evidence="4">Glucose-6-phosphate isomerase</fullName>
        <ecNumber evidence="4">5.3.1.9</ecNumber>
    </recommendedName>
</protein>
<dbReference type="PROSITE" id="PS51463">
    <property type="entry name" value="P_GLUCOSE_ISOMERASE_3"/>
    <property type="match status" value="1"/>
</dbReference>
<name>A0A1C4VNA0_9ACTN</name>
<dbReference type="EC" id="5.3.1.9" evidence="4"/>
<sequence>MPVVGRGGDVSDALTGPADASAGLVVHGADPVDRSAPASVRQALVAGGVPARLAAQDPALWGPAAEATARTRLGWLDTHRRSVELLPQLAELTAELGDLDHVVVAGMGGSSLAAEVVTRALGRPLTVLDTTDAGQVRRALTDRLDRTVVVLAGKSGRTVETDSHWRVYRQAFLDSGLTAAEAGRHFVVVTDPGSPLEAVAAELGAVTVPADPRVGGRYAALTAFGLVPAALAGVAVDELLEQAEALAASLGRDADNPGLALGAALGAAATGGRDKVALVPDGTGLDGLGDWIEQLLAESTGKAGLGLLPVVLESPTAPGGAGPDVLTVSYGGSLAPGAVPGAGRAPDVAVNGPLGAQFLTWEYATAIAGVTLGVNPFDQPAAAEGGERAERFLASAAPARPPSSTEGAIEVYGPADLAGALRQLVDGIDSSGYLAVLAYLDRIGDADVAGLRALLAGLTARPVTFGWGPRYLHATGQYHKGGPQVGSFLQLTGTVGDDLPVPGKPYSLGRLQEAQAAGDRRALARRGRPVLRLHLTDRSAGAAQLLDAARQL</sequence>
<organism evidence="5 6">
    <name type="scientific">Micromonospora haikouensis</name>
    <dbReference type="NCBI Taxonomy" id="686309"/>
    <lineage>
        <taxon>Bacteria</taxon>
        <taxon>Bacillati</taxon>
        <taxon>Actinomycetota</taxon>
        <taxon>Actinomycetes</taxon>
        <taxon>Micromonosporales</taxon>
        <taxon>Micromonosporaceae</taxon>
        <taxon>Micromonospora</taxon>
    </lineage>
</organism>
<evidence type="ECO:0000256" key="4">
    <source>
        <dbReference type="RuleBase" id="RU000612"/>
    </source>
</evidence>
<evidence type="ECO:0000313" key="5">
    <source>
        <dbReference type="EMBL" id="SCE85249.1"/>
    </source>
</evidence>
<dbReference type="GO" id="GO:0048029">
    <property type="term" value="F:monosaccharide binding"/>
    <property type="evidence" value="ECO:0007669"/>
    <property type="project" value="TreeGrafter"/>
</dbReference>
<dbReference type="Pfam" id="PF00342">
    <property type="entry name" value="PGI"/>
    <property type="match status" value="1"/>
</dbReference>
<dbReference type="PANTHER" id="PTHR11469">
    <property type="entry name" value="GLUCOSE-6-PHOSPHATE ISOMERASE"/>
    <property type="match status" value="1"/>
</dbReference>
<dbReference type="PRINTS" id="PR00662">
    <property type="entry name" value="G6PISOMERASE"/>
</dbReference>
<dbReference type="InterPro" id="IPR001672">
    <property type="entry name" value="G6P_Isomerase"/>
</dbReference>
<dbReference type="InterPro" id="IPR046348">
    <property type="entry name" value="SIS_dom_sf"/>
</dbReference>
<dbReference type="SUPFAM" id="SSF53697">
    <property type="entry name" value="SIS domain"/>
    <property type="match status" value="1"/>
</dbReference>
<comment type="pathway">
    <text evidence="4">Carbohydrate degradation; glycolysis; D-glyceraldehyde 3-phosphate and glycerone phosphate from D-glucose: step 2/4.</text>
</comment>
<comment type="catalytic activity">
    <reaction evidence="4">
        <text>alpha-D-glucose 6-phosphate = beta-D-fructose 6-phosphate</text>
        <dbReference type="Rhea" id="RHEA:11816"/>
        <dbReference type="ChEBI" id="CHEBI:57634"/>
        <dbReference type="ChEBI" id="CHEBI:58225"/>
        <dbReference type="EC" id="5.3.1.9"/>
    </reaction>
</comment>
<evidence type="ECO:0000256" key="3">
    <source>
        <dbReference type="ARBA" id="ARBA00023235"/>
    </source>
</evidence>
<dbReference type="GO" id="GO:0051156">
    <property type="term" value="P:glucose 6-phosphate metabolic process"/>
    <property type="evidence" value="ECO:0007669"/>
    <property type="project" value="TreeGrafter"/>
</dbReference>
<keyword evidence="3 4" id="KW-0413">Isomerase</keyword>
<dbReference type="Proteomes" id="UP000199375">
    <property type="component" value="Unassembled WGS sequence"/>
</dbReference>
<dbReference type="GO" id="GO:0097367">
    <property type="term" value="F:carbohydrate derivative binding"/>
    <property type="evidence" value="ECO:0007669"/>
    <property type="project" value="InterPro"/>
</dbReference>
<dbReference type="PANTHER" id="PTHR11469:SF1">
    <property type="entry name" value="GLUCOSE-6-PHOSPHATE ISOMERASE"/>
    <property type="match status" value="1"/>
</dbReference>
<gene>
    <name evidence="5" type="ORF">GA0070558_11021</name>
</gene>
<dbReference type="GO" id="GO:0006094">
    <property type="term" value="P:gluconeogenesis"/>
    <property type="evidence" value="ECO:0007669"/>
    <property type="project" value="UniProtKB-KW"/>
</dbReference>